<dbReference type="AlphaFoldDB" id="A0A2K8T376"/>
<feature type="coiled-coil region" evidence="1">
    <location>
        <begin position="24"/>
        <end position="58"/>
    </location>
</feature>
<proteinExistence type="predicted"/>
<accession>A0A2K8T376</accession>
<dbReference type="Pfam" id="PF19962">
    <property type="entry name" value="EAD9"/>
    <property type="match status" value="1"/>
</dbReference>
<evidence type="ECO:0000313" key="5">
    <source>
        <dbReference type="Proteomes" id="UP000232003"/>
    </source>
</evidence>
<dbReference type="Proteomes" id="UP000232003">
    <property type="component" value="Chromosome"/>
</dbReference>
<gene>
    <name evidence="4" type="ORF">COO91_08228</name>
</gene>
<organism evidence="4 5">
    <name type="scientific">Nostoc flagelliforme CCNUN1</name>
    <dbReference type="NCBI Taxonomy" id="2038116"/>
    <lineage>
        <taxon>Bacteria</taxon>
        <taxon>Bacillati</taxon>
        <taxon>Cyanobacteriota</taxon>
        <taxon>Cyanophyceae</taxon>
        <taxon>Nostocales</taxon>
        <taxon>Nostocaceae</taxon>
        <taxon>Nostoc</taxon>
    </lineage>
</organism>
<evidence type="ECO:0000259" key="3">
    <source>
        <dbReference type="Pfam" id="PF19995"/>
    </source>
</evidence>
<reference evidence="4 5" key="1">
    <citation type="submission" date="2017-11" db="EMBL/GenBank/DDBJ databases">
        <title>Complete genome of a free-living desiccation-tolerant cyanobacterium and its photosynthetic adaptation to extreme terrestrial habitat.</title>
        <authorList>
            <person name="Shang J."/>
        </authorList>
    </citation>
    <scope>NUCLEOTIDE SEQUENCE [LARGE SCALE GENOMIC DNA]</scope>
    <source>
        <strain evidence="4 5">CCNUN1</strain>
    </source>
</reference>
<keyword evidence="5" id="KW-1185">Reference proteome</keyword>
<keyword evidence="1" id="KW-0175">Coiled coil</keyword>
<evidence type="ECO:0000256" key="1">
    <source>
        <dbReference type="SAM" id="Coils"/>
    </source>
</evidence>
<dbReference type="KEGG" id="nfl:COO91_08228"/>
<evidence type="ECO:0000313" key="4">
    <source>
        <dbReference type="EMBL" id="AUB42121.1"/>
    </source>
</evidence>
<feature type="domain" description="Effector-associated" evidence="2">
    <location>
        <begin position="2"/>
        <end position="48"/>
    </location>
</feature>
<name>A0A2K8T376_9NOSO</name>
<feature type="domain" description="Inactive STAND" evidence="3">
    <location>
        <begin position="93"/>
        <end position="220"/>
    </location>
</feature>
<dbReference type="InterPro" id="IPR045475">
    <property type="entry name" value="iSTAND"/>
</dbReference>
<sequence>MAQRNNELAAIESQLQGTLSAVDELKLNNQAENILQKIEELDAKLKELDTQHKSSNLRHLSLDKSFQKINFSEAKRIAQSVNTKFGDESGAILIFLQRCTKQKGSYCINEVLDLIISHCKVGDEIIGDFRPYPVDLGSPISEFNEAEFSKRLASHLSQNSEVHLSDSIRTLCSSLRGASTVFIKIENWDNVIEQKIFLDWFMENFWKVIICELEPIFQDYSKIRFIVALIAKSSVFPKRSSFPDYFCKKNKIDHHKIIELPLPDWTVEDIKKWLISFRGLSNAESLQLAEQIYRESEGAPDTICSILEREFKIC</sequence>
<dbReference type="Pfam" id="PF19995">
    <property type="entry name" value="iSTAND"/>
    <property type="match status" value="1"/>
</dbReference>
<dbReference type="InterPro" id="IPR045438">
    <property type="entry name" value="EAD9"/>
</dbReference>
<protein>
    <submittedName>
        <fullName evidence="4">Chromosome segregation ATPase</fullName>
    </submittedName>
</protein>
<dbReference type="EMBL" id="CP024785">
    <property type="protein sequence ID" value="AUB42121.1"/>
    <property type="molecule type" value="Genomic_DNA"/>
</dbReference>
<evidence type="ECO:0000259" key="2">
    <source>
        <dbReference type="Pfam" id="PF19962"/>
    </source>
</evidence>